<keyword evidence="3" id="KW-1185">Reference proteome</keyword>
<accession>A0A378JW19</accession>
<proteinExistence type="predicted"/>
<sequence>MSDTVLIDYNHTVEMLTKLPAGANITPSAPICLLVTTMESWRKVRFACRLNNSKLKHYYFKKGEQNM</sequence>
<evidence type="ECO:0000313" key="4">
    <source>
        <dbReference type="Proteomes" id="UP000254040"/>
    </source>
</evidence>
<dbReference type="Proteomes" id="UP000054985">
    <property type="component" value="Unassembled WGS sequence"/>
</dbReference>
<evidence type="ECO:0000313" key="1">
    <source>
        <dbReference type="EMBL" id="KTD31690.1"/>
    </source>
</evidence>
<dbReference type="EMBL" id="LNYN01000035">
    <property type="protein sequence ID" value="KTD31690.1"/>
    <property type="molecule type" value="Genomic_DNA"/>
</dbReference>
<evidence type="ECO:0000313" key="2">
    <source>
        <dbReference type="EMBL" id="STX62230.1"/>
    </source>
</evidence>
<gene>
    <name evidence="1" type="ORF">Lmor_2566</name>
    <name evidence="2" type="ORF">NCTC12239_01151</name>
</gene>
<dbReference type="AlphaFoldDB" id="A0A378JW19"/>
<dbReference type="STRING" id="39962.Lmor_2566"/>
<dbReference type="EMBL" id="UGOG01000001">
    <property type="protein sequence ID" value="STX62230.1"/>
    <property type="molecule type" value="Genomic_DNA"/>
</dbReference>
<organism evidence="2 4">
    <name type="scientific">Legionella moravica</name>
    <dbReference type="NCBI Taxonomy" id="39962"/>
    <lineage>
        <taxon>Bacteria</taxon>
        <taxon>Pseudomonadati</taxon>
        <taxon>Pseudomonadota</taxon>
        <taxon>Gammaproteobacteria</taxon>
        <taxon>Legionellales</taxon>
        <taxon>Legionellaceae</taxon>
        <taxon>Legionella</taxon>
    </lineage>
</organism>
<name>A0A378JW19_9GAMM</name>
<reference evidence="1 3" key="1">
    <citation type="submission" date="2015-11" db="EMBL/GenBank/DDBJ databases">
        <title>Genomic analysis of 38 Legionella species identifies large and diverse effector repertoires.</title>
        <authorList>
            <person name="Burstein D."/>
            <person name="Amaro F."/>
            <person name="Zusman T."/>
            <person name="Lifshitz Z."/>
            <person name="Cohen O."/>
            <person name="Gilbert J.A."/>
            <person name="Pupko T."/>
            <person name="Shuman H.A."/>
            <person name="Segal G."/>
        </authorList>
    </citation>
    <scope>NUCLEOTIDE SEQUENCE [LARGE SCALE GENOMIC DNA]</scope>
    <source>
        <strain evidence="1 3">ATCC 43877</strain>
    </source>
</reference>
<dbReference type="Proteomes" id="UP000254040">
    <property type="component" value="Unassembled WGS sequence"/>
</dbReference>
<reference evidence="2 4" key="2">
    <citation type="submission" date="2018-06" db="EMBL/GenBank/DDBJ databases">
        <authorList>
            <consortium name="Pathogen Informatics"/>
            <person name="Doyle S."/>
        </authorList>
    </citation>
    <scope>NUCLEOTIDE SEQUENCE [LARGE SCALE GENOMIC DNA]</scope>
    <source>
        <strain evidence="2 4">NCTC12239</strain>
    </source>
</reference>
<protein>
    <submittedName>
        <fullName evidence="2">Uncharacterized protein</fullName>
    </submittedName>
</protein>
<evidence type="ECO:0000313" key="3">
    <source>
        <dbReference type="Proteomes" id="UP000054985"/>
    </source>
</evidence>